<dbReference type="SUPFAM" id="SSF54928">
    <property type="entry name" value="RNA-binding domain, RBD"/>
    <property type="match status" value="1"/>
</dbReference>
<dbReference type="GO" id="GO:0003723">
    <property type="term" value="F:RNA binding"/>
    <property type="evidence" value="ECO:0007669"/>
    <property type="project" value="UniProtKB-UniRule"/>
</dbReference>
<dbReference type="SUPFAM" id="SSF46785">
    <property type="entry name" value="Winged helix' DNA-binding domain"/>
    <property type="match status" value="1"/>
</dbReference>
<dbReference type="PANTHER" id="PTHR22948">
    <property type="entry name" value="TUDOR DOMAIN CONTAINING PROTEIN"/>
    <property type="match status" value="1"/>
</dbReference>
<dbReference type="InterPro" id="IPR035979">
    <property type="entry name" value="RBD_domain_sf"/>
</dbReference>
<dbReference type="SUPFAM" id="SSF63748">
    <property type="entry name" value="Tudor/PWWP/MBT"/>
    <property type="match status" value="1"/>
</dbReference>
<evidence type="ECO:0000313" key="6">
    <source>
        <dbReference type="EMBL" id="CAF3740777.1"/>
    </source>
</evidence>
<dbReference type="Gene3D" id="2.40.50.90">
    <property type="match status" value="1"/>
</dbReference>
<dbReference type="GO" id="GO:1990904">
    <property type="term" value="C:ribonucleoprotein complex"/>
    <property type="evidence" value="ECO:0007669"/>
    <property type="project" value="InterPro"/>
</dbReference>
<dbReference type="GO" id="GO:0006396">
    <property type="term" value="P:RNA processing"/>
    <property type="evidence" value="ECO:0007669"/>
    <property type="project" value="InterPro"/>
</dbReference>
<dbReference type="InterPro" id="IPR002999">
    <property type="entry name" value="Tudor"/>
</dbReference>
<proteinExistence type="predicted"/>
<comment type="caution">
    <text evidence="5">The sequence shown here is derived from an EMBL/GenBank/DDBJ whole genome shotgun (WGS) entry which is preliminary data.</text>
</comment>
<dbReference type="InterPro" id="IPR002344">
    <property type="entry name" value="Lupus_La"/>
</dbReference>
<reference evidence="5" key="1">
    <citation type="submission" date="2021-02" db="EMBL/GenBank/DDBJ databases">
        <authorList>
            <person name="Nowell W R."/>
        </authorList>
    </citation>
    <scope>NUCLEOTIDE SEQUENCE</scope>
</reference>
<evidence type="ECO:0000313" key="5">
    <source>
        <dbReference type="EMBL" id="CAF1432710.1"/>
    </source>
</evidence>
<dbReference type="PROSITE" id="PS50961">
    <property type="entry name" value="HTH_LA"/>
    <property type="match status" value="1"/>
</dbReference>
<dbReference type="AlphaFoldDB" id="A0A815NJ30"/>
<dbReference type="SMART" id="SM00715">
    <property type="entry name" value="LA"/>
    <property type="match status" value="1"/>
</dbReference>
<dbReference type="EMBL" id="CAJNOE010001550">
    <property type="protein sequence ID" value="CAF1432710.1"/>
    <property type="molecule type" value="Genomic_DNA"/>
</dbReference>
<dbReference type="Pfam" id="PF00567">
    <property type="entry name" value="TUDOR"/>
    <property type="match status" value="1"/>
</dbReference>
<dbReference type="Proteomes" id="UP000663860">
    <property type="component" value="Unassembled WGS sequence"/>
</dbReference>
<evidence type="ECO:0000259" key="3">
    <source>
        <dbReference type="PROSITE" id="PS50102"/>
    </source>
</evidence>
<sequence length="743" mass="86074">MAEMDVLQSKIIQQIEAYLTEDNLRNDYKLAKYEHENDGWIPIEDLNQFNKLSTYKYDTILNAINSKRSNIIELNLCEPICIRRRRQPLIESTFEQNPYLYQTVVVNGLPRDVKHEELMEFFNRFYPVYKIKMLSSTRTTNSFSGKIHVIFEKSQDAFTFVQRSEFTSIIYVNDYVLQLCNGYTLVCKLLVDCDDRDQLDLIKQTEQLRFRNGQSFSHRLASCPLRVSFNTNVSLSKNDDARRKSQAIISQTKSCLKSSTCATEQILFCQNPIDSKLSTALLYKNQPIVTNCFSYDFYFPDHLLQQTHECMIIAALNPHCFTVQLKQDAIEFDKFQREINDFYNIIDDKKYFIPLEQIQKNLCVICADPKSSDNDKIWNRSQILDFDINDQTVNLFYVDLGTWDEYVPINRLRYLIDSFHQHLVFSLTCRLAHISPIDNDTKIVAWPDDAIDQFLAVINQVVPEIELLAFGNDGLFQTNLFVINSGQYVCVNDYMIHIKKAKAILQSTDIDDNNQNITQSDKQGTVNHGPIIHPVIALYNQLGEILKRSIIKSRSTILNNSSISIKPLVKLIHTNTQINNIPQKLPLIFIHYEKSILIPDFNICSLLKMINSNIDTDIIEDYALTMKYQSIHITRDSNLEIFKQINISSLNHITLYTIDFIMCILEHHHFPLANIFLALENAKLAQIYASDLSFWFTIDNELILTSGNSIKLNNSPIHTPFEDKQSLSMAKRLPFSNRLISPT</sequence>
<dbReference type="GO" id="GO:0005634">
    <property type="term" value="C:nucleus"/>
    <property type="evidence" value="ECO:0007669"/>
    <property type="project" value="InterPro"/>
</dbReference>
<dbReference type="InterPro" id="IPR012677">
    <property type="entry name" value="Nucleotide-bd_a/b_plait_sf"/>
</dbReference>
<dbReference type="PANTHER" id="PTHR22948:SF29">
    <property type="entry name" value="FI02030P-RELATED"/>
    <property type="match status" value="1"/>
</dbReference>
<keyword evidence="1 2" id="KW-0694">RNA-binding</keyword>
<feature type="domain" description="RRM" evidence="3">
    <location>
        <begin position="102"/>
        <end position="192"/>
    </location>
</feature>
<dbReference type="PRINTS" id="PR00302">
    <property type="entry name" value="LUPUSLA"/>
</dbReference>
<dbReference type="InterPro" id="IPR006630">
    <property type="entry name" value="La_HTH"/>
</dbReference>
<feature type="domain" description="HTH La-type RNA-binding" evidence="4">
    <location>
        <begin position="1"/>
        <end position="93"/>
    </location>
</feature>
<protein>
    <submittedName>
        <fullName evidence="5">Uncharacterized protein</fullName>
    </submittedName>
</protein>
<gene>
    <name evidence="5" type="ORF">IZO911_LOCUS41327</name>
    <name evidence="6" type="ORF">KXQ929_LOCUS13644</name>
</gene>
<evidence type="ECO:0000313" key="7">
    <source>
        <dbReference type="Proteomes" id="UP000663860"/>
    </source>
</evidence>
<dbReference type="PROSITE" id="PS50102">
    <property type="entry name" value="RRM"/>
    <property type="match status" value="1"/>
</dbReference>
<evidence type="ECO:0000256" key="1">
    <source>
        <dbReference type="ARBA" id="ARBA00022884"/>
    </source>
</evidence>
<dbReference type="InterPro" id="IPR050621">
    <property type="entry name" value="Tudor_domain_containing"/>
</dbReference>
<name>A0A815NJ30_9BILA</name>
<dbReference type="InterPro" id="IPR036388">
    <property type="entry name" value="WH-like_DNA-bd_sf"/>
</dbReference>
<dbReference type="InterPro" id="IPR000504">
    <property type="entry name" value="RRM_dom"/>
</dbReference>
<dbReference type="Gene3D" id="1.10.10.10">
    <property type="entry name" value="Winged helix-like DNA-binding domain superfamily/Winged helix DNA-binding domain"/>
    <property type="match status" value="1"/>
</dbReference>
<dbReference type="Gene3D" id="3.30.70.330">
    <property type="match status" value="1"/>
</dbReference>
<dbReference type="Proteomes" id="UP000663868">
    <property type="component" value="Unassembled WGS sequence"/>
</dbReference>
<organism evidence="5 7">
    <name type="scientific">Adineta steineri</name>
    <dbReference type="NCBI Taxonomy" id="433720"/>
    <lineage>
        <taxon>Eukaryota</taxon>
        <taxon>Metazoa</taxon>
        <taxon>Spiralia</taxon>
        <taxon>Gnathifera</taxon>
        <taxon>Rotifera</taxon>
        <taxon>Eurotatoria</taxon>
        <taxon>Bdelloidea</taxon>
        <taxon>Adinetida</taxon>
        <taxon>Adinetidae</taxon>
        <taxon>Adineta</taxon>
    </lineage>
</organism>
<dbReference type="InterPro" id="IPR035437">
    <property type="entry name" value="SNase_OB-fold_sf"/>
</dbReference>
<evidence type="ECO:0000256" key="2">
    <source>
        <dbReference type="PROSITE-ProRule" id="PRU00332"/>
    </source>
</evidence>
<dbReference type="Pfam" id="PF00076">
    <property type="entry name" value="RRM_1"/>
    <property type="match status" value="1"/>
</dbReference>
<dbReference type="InterPro" id="IPR036390">
    <property type="entry name" value="WH_DNA-bd_sf"/>
</dbReference>
<accession>A0A815NJ30</accession>
<evidence type="ECO:0000259" key="4">
    <source>
        <dbReference type="PROSITE" id="PS50961"/>
    </source>
</evidence>
<dbReference type="EMBL" id="CAJOBB010000736">
    <property type="protein sequence ID" value="CAF3740777.1"/>
    <property type="molecule type" value="Genomic_DNA"/>
</dbReference>